<keyword evidence="3" id="KW-1185">Reference proteome</keyword>
<organism evidence="2 3">
    <name type="scientific">Cellvibrio fontiphilus</name>
    <dbReference type="NCBI Taxonomy" id="1815559"/>
    <lineage>
        <taxon>Bacteria</taxon>
        <taxon>Pseudomonadati</taxon>
        <taxon>Pseudomonadota</taxon>
        <taxon>Gammaproteobacteria</taxon>
        <taxon>Cellvibrionales</taxon>
        <taxon>Cellvibrionaceae</taxon>
        <taxon>Cellvibrio</taxon>
    </lineage>
</organism>
<evidence type="ECO:0000256" key="1">
    <source>
        <dbReference type="SAM" id="MobiDB-lite"/>
    </source>
</evidence>
<sequence>MTSKVLIVLESGYRFDTDPSGSPDFTYTTLVNTLTSAGFQITRAHRDNDSTPGVIQSFDFAAPGVNLLQYDVIWLIGLRGRNLSFGASGTFDLSEPEIAAITRFMDAGGGVFATGDHDSLGADMCGRIPRVRAARCWYGAGADATPPDPHSPMPADFPKNFPPFSVARADTTRTNPAGNYSEFAAPFVWFENQSDSVPQVITPVSSPAHPILRNGDRDIEIYPDHMHEGNTLGEVPGYNYNQTLSFDGESFVEFPSMAGEHPKPEVIATGQVLENASRFAGGGTADAAIASSKSVNTLSVYDGRRVGVGRIVTGATFHHYVDINLTGDSGVTPGVRQTRAGADAAKGQGFGFPGAEQTFNDIKAVYINITRWLARPRPAVRLILERSTFGQDEVTVNPEFAGAFLVTVDGLKPGDFPGGGISTLSPSASQLAAWAPAISVAGAPAIEVVPTAIASDDPVLAARLQRFTFTYRVRFVGNAFGFAEPQRTLEVNAALNASSGLLTDTAWIQLVKSANPFMLDLEGGNTTPWLSSDLKVFRVVEGESVHGVTLPNGASRAQALQFINSLTSSITPAQFEALTGNQAASALSLFPLTTSGRRVYNFAVARVRRNGTLLAADDVRLFFRIFTSQTTAALTYREAMGAPLEGYLKTPGANPIALPGQAGGEWLSFPCFAEARAATPAGQQDTNNVKDISTSESNKFFGVLLDNNLTGNYLPSTPAGGAVQSLPDLLMGEHQCLVAQIEFAGTPIPNGANPSTSDKLSQRNIALSEVANPGLAASRVALHTFEIEARPQPISDSLLPDELLLEWSRNLPEGTYVNIEIPSWRAREVVALADRLYPLHNIRALDERTIQMPAGGSRYLPLPRSLHRQTGVISVELPLGIKKGQRFDVAIRQITNRGRDVRFPAPKLREISRKEAEKLIAGLLKTGGDTAKGDSSKVRQLMSAKGGVFDLGDNRSLVTDLSVLDAQGDHAVIIEHPDPKAVEAARREARMWRQTLGAFQLGIPVSVKDEMLLHHLRLLSVMTWRAAKLSRTSRWYASFNRYVELLTDKVRALGGDPFNLPATPDGQIPQLDAKGDQPANPGQGAADNGVGGANQGYLEPGADEWLVDAQGLPAPADAKAGIWSGKVSGLLYDHFGDFEGFTLENYAGNHLRFFSREGAIHDLAQTAWRERYLVTVMSVAANSREVRRLLIRGY</sequence>
<gene>
    <name evidence="2" type="ORF">ACFODX_09955</name>
</gene>
<dbReference type="RefSeq" id="WP_378118614.1">
    <property type="nucleotide sequence ID" value="NZ_JBHRTF010000004.1"/>
</dbReference>
<dbReference type="Proteomes" id="UP001595555">
    <property type="component" value="Unassembled WGS sequence"/>
</dbReference>
<evidence type="ECO:0000313" key="2">
    <source>
        <dbReference type="EMBL" id="MFC3115880.1"/>
    </source>
</evidence>
<accession>A0ABV7FGW9</accession>
<evidence type="ECO:0000313" key="3">
    <source>
        <dbReference type="Proteomes" id="UP001595555"/>
    </source>
</evidence>
<reference evidence="3" key="1">
    <citation type="journal article" date="2019" name="Int. J. Syst. Evol. Microbiol.">
        <title>The Global Catalogue of Microorganisms (GCM) 10K type strain sequencing project: providing services to taxonomists for standard genome sequencing and annotation.</title>
        <authorList>
            <consortium name="The Broad Institute Genomics Platform"/>
            <consortium name="The Broad Institute Genome Sequencing Center for Infectious Disease"/>
            <person name="Wu L."/>
            <person name="Ma J."/>
        </authorList>
    </citation>
    <scope>NUCLEOTIDE SEQUENCE [LARGE SCALE GENOMIC DNA]</scope>
    <source>
        <strain evidence="3">KCTC 52237</strain>
    </source>
</reference>
<evidence type="ECO:0008006" key="4">
    <source>
        <dbReference type="Google" id="ProtNLM"/>
    </source>
</evidence>
<name>A0ABV7FGW9_9GAMM</name>
<feature type="region of interest" description="Disordered" evidence="1">
    <location>
        <begin position="1057"/>
        <end position="1093"/>
    </location>
</feature>
<dbReference type="EMBL" id="JBHRTF010000004">
    <property type="protein sequence ID" value="MFC3115880.1"/>
    <property type="molecule type" value="Genomic_DNA"/>
</dbReference>
<proteinExistence type="predicted"/>
<comment type="caution">
    <text evidence="2">The sequence shown here is derived from an EMBL/GenBank/DDBJ whole genome shotgun (WGS) entry which is preliminary data.</text>
</comment>
<protein>
    <recommendedName>
        <fullName evidence="4">ThuA-like domain-containing protein</fullName>
    </recommendedName>
</protein>